<evidence type="ECO:0000313" key="1">
    <source>
        <dbReference type="EMBL" id="ATS92603.1"/>
    </source>
</evidence>
<protein>
    <submittedName>
        <fullName evidence="1">Uncharacterized protein</fullName>
    </submittedName>
</protein>
<organism evidence="1 2">
    <name type="scientific">Gluconobacter phage GC1</name>
    <dbReference type="NCBI Taxonomy" id="2047788"/>
    <lineage>
        <taxon>Viruses</taxon>
        <taxon>Varidnaviria</taxon>
        <taxon>Bamfordvirae</taxon>
        <taxon>Preplasmiviricota</taxon>
        <taxon>Prepoliviricotina</taxon>
        <taxon>Tectiliviricetes</taxon>
        <taxon>Kalamavirales</taxon>
        <taxon>Tectiviridae</taxon>
        <taxon>Gammatectivirus</taxon>
        <taxon>Gammatectivirus GC1</taxon>
    </lineage>
</organism>
<evidence type="ECO:0000313" key="2">
    <source>
        <dbReference type="Proteomes" id="UP000241016"/>
    </source>
</evidence>
<dbReference type="EMBL" id="MG159787">
    <property type="protein sequence ID" value="ATS92603.1"/>
    <property type="molecule type" value="Genomic_DNA"/>
</dbReference>
<name>A0A2I5AR99_9VIRU</name>
<reference evidence="1 2" key="1">
    <citation type="journal article" date="2018" name="Viruses">
        <title>Bacteriophage GC1, a Novel Tectivirus Infecting Gluconobacter Cerinus, an Acetic Acid Bacterium Associated with Wine-Making.</title>
        <authorList>
            <person name="Philippe C."/>
            <person name="Krupovic M."/>
            <person name="Jaomanjaka F."/>
            <person name="Claisse O."/>
            <person name="Petrel M."/>
            <person name="le Marrec C."/>
        </authorList>
    </citation>
    <scope>NUCLEOTIDE SEQUENCE [LARGE SCALE GENOMIC DNA]</scope>
</reference>
<gene>
    <name evidence="1" type="ORF">GC1_00035</name>
</gene>
<proteinExistence type="predicted"/>
<accession>A0A2I5AR99</accession>
<sequence length="103" mass="12086">MGDAFVWEAWEVTHKYAVIMESIAFPQLYEVLEEFDNPDQKGMMEHRWQSAGTARKGDITGVWAARKRKRANARASLRERERIMRGRAVAEMWPVRIYVVECL</sequence>
<dbReference type="Proteomes" id="UP000241016">
    <property type="component" value="Segment"/>
</dbReference>
<keyword evidence="2" id="KW-1185">Reference proteome</keyword>